<proteinExistence type="predicted"/>
<gene>
    <name evidence="1" type="ORF">ABIC99_001313</name>
    <name evidence="2" type="ORF">EWH46_05475</name>
</gene>
<dbReference type="Proteomes" id="UP001549111">
    <property type="component" value="Unassembled WGS sequence"/>
</dbReference>
<evidence type="ECO:0000313" key="4">
    <source>
        <dbReference type="Proteomes" id="UP001549111"/>
    </source>
</evidence>
<reference evidence="1 4" key="2">
    <citation type="submission" date="2024-06" db="EMBL/GenBank/DDBJ databases">
        <title>Genomic Encyclopedia of Type Strains, Phase IV (KMG-IV): sequencing the most valuable type-strain genomes for metagenomic binning, comparative biology and taxonomic classification.</title>
        <authorList>
            <person name="Goeker M."/>
        </authorList>
    </citation>
    <scope>NUCLEOTIDE SEQUENCE [LARGE SCALE GENOMIC DNA]</scope>
    <source>
        <strain evidence="1 4">D-501</strain>
    </source>
</reference>
<dbReference type="RefSeq" id="WP_149503026.1">
    <property type="nucleotide sequence ID" value="NZ_CP035708.1"/>
</dbReference>
<dbReference type="OrthoDB" id="5295974at2"/>
<reference evidence="2 3" key="1">
    <citation type="submission" date="2019-02" db="EMBL/GenBank/DDBJ databases">
        <title>Complete Genome Sequence and Methylome Analysis of Sphaerotilus natans subsp. sulfidivorans D-507.</title>
        <authorList>
            <person name="Fomenkov A."/>
            <person name="Gridneva E."/>
            <person name="Smolyakov D."/>
            <person name="Dubinina G."/>
            <person name="Vincze T."/>
            <person name="Grabovich M."/>
            <person name="Roberts R.J."/>
        </authorList>
    </citation>
    <scope>NUCLEOTIDE SEQUENCE [LARGE SCALE GENOMIC DNA]</scope>
    <source>
        <strain evidence="2 3">D-507</strain>
    </source>
</reference>
<dbReference type="Proteomes" id="UP000323522">
    <property type="component" value="Chromosome"/>
</dbReference>
<accession>A0A5C1PXA1</accession>
<protein>
    <recommendedName>
        <fullName evidence="5">Phosphoglycerate mutase</fullName>
    </recommendedName>
</protein>
<keyword evidence="4" id="KW-1185">Reference proteome</keyword>
<dbReference type="EMBL" id="JBEPLS010000004">
    <property type="protein sequence ID" value="MET3603522.1"/>
    <property type="molecule type" value="Genomic_DNA"/>
</dbReference>
<evidence type="ECO:0000313" key="1">
    <source>
        <dbReference type="EMBL" id="MET3603522.1"/>
    </source>
</evidence>
<dbReference type="KEGG" id="snn:EWH46_05475"/>
<dbReference type="AlphaFoldDB" id="A0A5C1PXA1"/>
<evidence type="ECO:0008006" key="5">
    <source>
        <dbReference type="Google" id="ProtNLM"/>
    </source>
</evidence>
<evidence type="ECO:0000313" key="2">
    <source>
        <dbReference type="EMBL" id="QEN00285.1"/>
    </source>
</evidence>
<sequence length="329" mass="35137">MPTSAAAPFDHLLIPHASAASEAGAAALKVVKLPNLAALLARLQPLADATPEADADEYSLSAPHERALAALHGWSGEDGRLPWAAADAADDGLRADADTTGAPWGRLTPVHWHVGSDSVTLVDPAALALDEAESRALFEAVKPSFDAEGWTLLWGAPLRWHVRHEALGGLACASLDRAVGRNLDLWMSDAPEARRLRRLQVEAQMIWHEHPVNAAREEARALTVNSFWLDGCGAAQPRRPLAEAGVQVDDRLRAPLLAGDWAAWVAAWQALDAGPVAALRARAEAGEPVTLTLCGERHARRFDLKPRGWLSRLMGAPRPADASALLASL</sequence>
<organism evidence="2 3">
    <name type="scientific">Sphaerotilus sulfidivorans</name>
    <dbReference type="NCBI Taxonomy" id="639200"/>
    <lineage>
        <taxon>Bacteria</taxon>
        <taxon>Pseudomonadati</taxon>
        <taxon>Pseudomonadota</taxon>
        <taxon>Betaproteobacteria</taxon>
        <taxon>Burkholderiales</taxon>
        <taxon>Sphaerotilaceae</taxon>
        <taxon>Sphaerotilus</taxon>
    </lineage>
</organism>
<dbReference type="EMBL" id="CP035708">
    <property type="protein sequence ID" value="QEN00285.1"/>
    <property type="molecule type" value="Genomic_DNA"/>
</dbReference>
<name>A0A5C1PXA1_9BURK</name>
<evidence type="ECO:0000313" key="3">
    <source>
        <dbReference type="Proteomes" id="UP000323522"/>
    </source>
</evidence>